<dbReference type="VEuPathDB" id="MicrosporidiaDB:H312_01361"/>
<reference evidence="3" key="1">
    <citation type="submission" date="2013-02" db="EMBL/GenBank/DDBJ databases">
        <authorList>
            <consortium name="The Broad Institute Genome Sequencing Platform"/>
            <person name="Cuomo C."/>
            <person name="Becnel J."/>
            <person name="Sanscrainte N."/>
            <person name="Walker B."/>
            <person name="Young S.K."/>
            <person name="Zeng Q."/>
            <person name="Gargeya S."/>
            <person name="Fitzgerald M."/>
            <person name="Haas B."/>
            <person name="Abouelleil A."/>
            <person name="Alvarado L."/>
            <person name="Arachchi H.M."/>
            <person name="Berlin A.M."/>
            <person name="Chapman S.B."/>
            <person name="Dewar J."/>
            <person name="Goldberg J."/>
            <person name="Griggs A."/>
            <person name="Gujja S."/>
            <person name="Hansen M."/>
            <person name="Howarth C."/>
            <person name="Imamovic A."/>
            <person name="Larimer J."/>
            <person name="McCowan C."/>
            <person name="Murphy C."/>
            <person name="Neiman D."/>
            <person name="Pearson M."/>
            <person name="Priest M."/>
            <person name="Roberts A."/>
            <person name="Saif S."/>
            <person name="Shea T."/>
            <person name="Sisk P."/>
            <person name="Sykes S."/>
            <person name="Wortman J."/>
            <person name="Nusbaum C."/>
            <person name="Birren B."/>
        </authorList>
    </citation>
    <scope>NUCLEOTIDE SEQUENCE [LARGE SCALE GENOMIC DNA]</scope>
    <source>
        <strain evidence="3">PRA339</strain>
    </source>
</reference>
<sequence length="124" mass="13788">MPSSETSNKKLFKYICNTIEKIIKKIIQNLPETDFSNNILGGPGLIIQVDETMLNYKAKSHRGCSPSSKTDSTWIVEISNSTKRVLAKVMENKKAETIIPIKCSQVAAGSLIWTDEHKSYASLV</sequence>
<dbReference type="Pfam" id="PF12762">
    <property type="entry name" value="DDE_Tnp_IS1595"/>
    <property type="match status" value="1"/>
</dbReference>
<dbReference type="InterPro" id="IPR024445">
    <property type="entry name" value="Tnp_ISXO2-like"/>
</dbReference>
<evidence type="ECO:0000259" key="1">
    <source>
        <dbReference type="Pfam" id="PF12762"/>
    </source>
</evidence>
<gene>
    <name evidence="2" type="ORF">H312_01361</name>
</gene>
<evidence type="ECO:0000313" key="2">
    <source>
        <dbReference type="EMBL" id="KCZ81215.1"/>
    </source>
</evidence>
<dbReference type="Proteomes" id="UP000030655">
    <property type="component" value="Unassembled WGS sequence"/>
</dbReference>
<proteinExistence type="predicted"/>
<name>A0A059F203_9MICR</name>
<dbReference type="EMBL" id="KK365147">
    <property type="protein sequence ID" value="KCZ81215.1"/>
    <property type="molecule type" value="Genomic_DNA"/>
</dbReference>
<evidence type="ECO:0000313" key="3">
    <source>
        <dbReference type="Proteomes" id="UP000030655"/>
    </source>
</evidence>
<organism evidence="2 3">
    <name type="scientific">Anncaliia algerae PRA339</name>
    <dbReference type="NCBI Taxonomy" id="1288291"/>
    <lineage>
        <taxon>Eukaryota</taxon>
        <taxon>Fungi</taxon>
        <taxon>Fungi incertae sedis</taxon>
        <taxon>Microsporidia</taxon>
        <taxon>Tubulinosematoidea</taxon>
        <taxon>Tubulinosematidae</taxon>
        <taxon>Anncaliia</taxon>
    </lineage>
</organism>
<reference evidence="2 3" key="2">
    <citation type="submission" date="2014-03" db="EMBL/GenBank/DDBJ databases">
        <title>The Genome Sequence of Anncaliia algerae insect isolate PRA339.</title>
        <authorList>
            <consortium name="The Broad Institute Genome Sequencing Platform"/>
            <consortium name="The Broad Institute Genome Sequencing Center for Infectious Disease"/>
            <person name="Cuomo C."/>
            <person name="Becnel J."/>
            <person name="Sanscrainte N."/>
            <person name="Walker B."/>
            <person name="Young S.K."/>
            <person name="Zeng Q."/>
            <person name="Gargeya S."/>
            <person name="Fitzgerald M."/>
            <person name="Haas B."/>
            <person name="Abouelleil A."/>
            <person name="Alvarado L."/>
            <person name="Arachchi H.M."/>
            <person name="Berlin A.M."/>
            <person name="Chapman S.B."/>
            <person name="Dewar J."/>
            <person name="Goldberg J."/>
            <person name="Griggs A."/>
            <person name="Gujja S."/>
            <person name="Hansen M."/>
            <person name="Howarth C."/>
            <person name="Imamovic A."/>
            <person name="Larimer J."/>
            <person name="McCowan C."/>
            <person name="Murphy C."/>
            <person name="Neiman D."/>
            <person name="Pearson M."/>
            <person name="Priest M."/>
            <person name="Roberts A."/>
            <person name="Saif S."/>
            <person name="Shea T."/>
            <person name="Sisk P."/>
            <person name="Sykes S."/>
            <person name="Wortman J."/>
            <person name="Nusbaum C."/>
            <person name="Birren B."/>
        </authorList>
    </citation>
    <scope>NUCLEOTIDE SEQUENCE [LARGE SCALE GENOMIC DNA]</scope>
    <source>
        <strain evidence="2 3">PRA339</strain>
    </source>
</reference>
<feature type="domain" description="ISXO2-like transposase" evidence="1">
    <location>
        <begin position="46"/>
        <end position="123"/>
    </location>
</feature>
<dbReference type="HOGENOM" id="CLU_044348_7_0_1"/>
<protein>
    <recommendedName>
        <fullName evidence="1">ISXO2-like transposase domain-containing protein</fullName>
    </recommendedName>
</protein>
<accession>A0A059F203</accession>
<keyword evidence="3" id="KW-1185">Reference proteome</keyword>
<dbReference type="AlphaFoldDB" id="A0A059F203"/>